<dbReference type="NCBIfam" id="TIGR00831">
    <property type="entry name" value="a_cpa1"/>
    <property type="match status" value="1"/>
</dbReference>
<protein>
    <submittedName>
        <fullName evidence="12">Cation:proton antiporter</fullName>
    </submittedName>
</protein>
<proteinExistence type="inferred from homology"/>
<evidence type="ECO:0000313" key="13">
    <source>
        <dbReference type="Proteomes" id="UP001501183"/>
    </source>
</evidence>
<comment type="caution">
    <text evidence="10">Lacks conserved residue(s) required for the propagation of feature annotation.</text>
</comment>
<reference evidence="13" key="1">
    <citation type="journal article" date="2019" name="Int. J. Syst. Evol. Microbiol.">
        <title>The Global Catalogue of Microorganisms (GCM) 10K type strain sequencing project: providing services to taxonomists for standard genome sequencing and annotation.</title>
        <authorList>
            <consortium name="The Broad Institute Genomics Platform"/>
            <consortium name="The Broad Institute Genome Sequencing Center for Infectious Disease"/>
            <person name="Wu L."/>
            <person name="Ma J."/>
        </authorList>
    </citation>
    <scope>NUCLEOTIDE SEQUENCE [LARGE SCALE GENOMIC DNA]</scope>
    <source>
        <strain evidence="13">JCM 32206</strain>
    </source>
</reference>
<dbReference type="Gene3D" id="6.10.140.1330">
    <property type="match status" value="1"/>
</dbReference>
<dbReference type="EMBL" id="BAABFB010000075">
    <property type="protein sequence ID" value="GAA4489090.1"/>
    <property type="molecule type" value="Genomic_DNA"/>
</dbReference>
<keyword evidence="9 10" id="KW-0739">Sodium transport</keyword>
<dbReference type="InterPro" id="IPR018422">
    <property type="entry name" value="Cation/H_exchanger_CPA1"/>
</dbReference>
<evidence type="ECO:0000259" key="11">
    <source>
        <dbReference type="Pfam" id="PF00999"/>
    </source>
</evidence>
<keyword evidence="7 10" id="KW-0406">Ion transport</keyword>
<keyword evidence="3 10" id="KW-1003">Cell membrane</keyword>
<dbReference type="InterPro" id="IPR006153">
    <property type="entry name" value="Cation/H_exchanger_TM"/>
</dbReference>
<feature type="transmembrane region" description="Helical" evidence="10">
    <location>
        <begin position="178"/>
        <end position="198"/>
    </location>
</feature>
<evidence type="ECO:0000256" key="8">
    <source>
        <dbReference type="ARBA" id="ARBA00023136"/>
    </source>
</evidence>
<keyword evidence="6 10" id="KW-0915">Sodium</keyword>
<feature type="transmembrane region" description="Helical" evidence="10">
    <location>
        <begin position="301"/>
        <end position="325"/>
    </location>
</feature>
<feature type="transmembrane region" description="Helical" evidence="10">
    <location>
        <begin position="82"/>
        <end position="104"/>
    </location>
</feature>
<evidence type="ECO:0000256" key="2">
    <source>
        <dbReference type="ARBA" id="ARBA00022448"/>
    </source>
</evidence>
<feature type="transmembrane region" description="Helical" evidence="10">
    <location>
        <begin position="53"/>
        <end position="70"/>
    </location>
</feature>
<accession>A0ABP8PL03</accession>
<keyword evidence="5 10" id="KW-1133">Transmembrane helix</keyword>
<evidence type="ECO:0000256" key="6">
    <source>
        <dbReference type="ARBA" id="ARBA00023053"/>
    </source>
</evidence>
<comment type="similarity">
    <text evidence="10">Belongs to the monovalent cation:proton antiporter 1 (CPA1) transporter (TC 2.A.36) family.</text>
</comment>
<feature type="domain" description="Cation/H+ exchanger transmembrane" evidence="11">
    <location>
        <begin position="14"/>
        <end position="411"/>
    </location>
</feature>
<feature type="transmembrane region" description="Helical" evidence="10">
    <location>
        <begin position="382"/>
        <end position="402"/>
    </location>
</feature>
<gene>
    <name evidence="12" type="ORF">GCM10023094_50100</name>
</gene>
<dbReference type="PANTHER" id="PTHR10110">
    <property type="entry name" value="SODIUM/HYDROGEN EXCHANGER"/>
    <property type="match status" value="1"/>
</dbReference>
<comment type="caution">
    <text evidence="12">The sequence shown here is derived from an EMBL/GenBank/DDBJ whole genome shotgun (WGS) entry which is preliminary data.</text>
</comment>
<sequence length="549" mass="58566">MSVAGLLLVIVTGIAVAGFAKRLGFQVPLVLVTVGAAASFVPGVPPLVLSPDLILSVVLPPLLYSAALDLSFTTFRRNIWPILRLGVGMVLVTALAVGAFANWLVPELTLGAAIVLGAVVAPTDAVTAVAVGRKLGLPDRMMAILKGESLVNDATALTLFTLATAAVTGRRIAIDSPIVYFGYEITGGVLVGLALSLLVRLVRARASDPALETVLGVVLPFAAFLAAEEIHASGVLAVVTAGFVLGRTVGDESVSTRIQERSVWPTIDLVLETFVFAYLGLQLKTVIDAVRADGLPVHHVFGYGLAVLALVIVIRPVWIFVNAGLRRLAARRVRTLKVRRTGRPDQLTWRQNLVLSWVGMRGVVTLAAAAGIPLATQAGAPFPGRGAIQAVAFTVAVGTLLIQGSTLPTLIRLLDVADPDEEARFAEQRALARRVSRGAAERVLAETLRQPPAALPRCETAEVVERLRRSTEARLAAEDADDLGEHEARALKLGAQFNRLRNDVLKAQRRALIAARDAGDLDDEVLRRVLDELDMEEAAAEARVQRQRW</sequence>
<dbReference type="PANTHER" id="PTHR10110:SF86">
    <property type="entry name" value="SODIUM_HYDROGEN EXCHANGER 7"/>
    <property type="match status" value="1"/>
</dbReference>
<name>A0ABP8PL03_9NOCA</name>
<evidence type="ECO:0000256" key="10">
    <source>
        <dbReference type="RuleBase" id="RU366002"/>
    </source>
</evidence>
<keyword evidence="4 10" id="KW-0812">Transmembrane</keyword>
<feature type="transmembrane region" description="Helical" evidence="10">
    <location>
        <begin position="210"/>
        <end position="227"/>
    </location>
</feature>
<dbReference type="Pfam" id="PF00999">
    <property type="entry name" value="Na_H_Exchanger"/>
    <property type="match status" value="1"/>
</dbReference>
<dbReference type="Proteomes" id="UP001501183">
    <property type="component" value="Unassembled WGS sequence"/>
</dbReference>
<evidence type="ECO:0000256" key="5">
    <source>
        <dbReference type="ARBA" id="ARBA00022989"/>
    </source>
</evidence>
<keyword evidence="2 10" id="KW-0813">Transport</keyword>
<feature type="transmembrane region" description="Helical" evidence="10">
    <location>
        <begin position="110"/>
        <end position="131"/>
    </location>
</feature>
<evidence type="ECO:0000256" key="7">
    <source>
        <dbReference type="ARBA" id="ARBA00023065"/>
    </source>
</evidence>
<evidence type="ECO:0000256" key="9">
    <source>
        <dbReference type="ARBA" id="ARBA00023201"/>
    </source>
</evidence>
<feature type="transmembrane region" description="Helical" evidence="10">
    <location>
        <begin position="353"/>
        <end position="376"/>
    </location>
</feature>
<dbReference type="RefSeq" id="WP_345352064.1">
    <property type="nucleotide sequence ID" value="NZ_BAABFB010000075.1"/>
</dbReference>
<keyword evidence="13" id="KW-1185">Reference proteome</keyword>
<evidence type="ECO:0000256" key="3">
    <source>
        <dbReference type="ARBA" id="ARBA00022475"/>
    </source>
</evidence>
<evidence type="ECO:0000313" key="12">
    <source>
        <dbReference type="EMBL" id="GAA4489090.1"/>
    </source>
</evidence>
<comment type="function">
    <text evidence="10">Na(+)/H(+) antiporter that extrudes sodium in exchange for external protons.</text>
</comment>
<comment type="subcellular location">
    <subcellularLocation>
        <location evidence="1 10">Cell membrane</location>
        <topology evidence="1 10">Multi-pass membrane protein</topology>
    </subcellularLocation>
</comment>
<organism evidence="12 13">
    <name type="scientific">Rhodococcus olei</name>
    <dbReference type="NCBI Taxonomy" id="2161675"/>
    <lineage>
        <taxon>Bacteria</taxon>
        <taxon>Bacillati</taxon>
        <taxon>Actinomycetota</taxon>
        <taxon>Actinomycetes</taxon>
        <taxon>Mycobacteriales</taxon>
        <taxon>Nocardiaceae</taxon>
        <taxon>Rhodococcus</taxon>
    </lineage>
</organism>
<evidence type="ECO:0000256" key="1">
    <source>
        <dbReference type="ARBA" id="ARBA00004651"/>
    </source>
</evidence>
<keyword evidence="10" id="KW-0050">Antiport</keyword>
<feature type="transmembrane region" description="Helical" evidence="10">
    <location>
        <begin position="151"/>
        <end position="172"/>
    </location>
</feature>
<dbReference type="InterPro" id="IPR004705">
    <property type="entry name" value="Cation/H_exchanger_CPA1_bac"/>
</dbReference>
<evidence type="ECO:0000256" key="4">
    <source>
        <dbReference type="ARBA" id="ARBA00022692"/>
    </source>
</evidence>
<keyword evidence="8 10" id="KW-0472">Membrane</keyword>